<keyword evidence="1 2" id="KW-0378">Hydrolase</keyword>
<evidence type="ECO:0000256" key="1">
    <source>
        <dbReference type="ARBA" id="ARBA00022801"/>
    </source>
</evidence>
<dbReference type="EMBL" id="JAXIOK010000012">
    <property type="protein sequence ID" value="KAK4757769.1"/>
    <property type="molecule type" value="Genomic_DNA"/>
</dbReference>
<evidence type="ECO:0000259" key="3">
    <source>
        <dbReference type="Pfam" id="PF16113"/>
    </source>
</evidence>
<dbReference type="AlphaFoldDB" id="A0AAN7K3W9"/>
<evidence type="ECO:0000313" key="5">
    <source>
        <dbReference type="Proteomes" id="UP001345219"/>
    </source>
</evidence>
<name>A0AAN7K3W9_9MYRT</name>
<comment type="function">
    <text evidence="2">Hydrolyzes 3-hydroxyisobutyryl-CoA (HIBYL-CoA), a saline catabolite. Has high activity toward isobutyryl-CoA. Could be an isobutyryl-CoA dehydrogenase that functions in valine catabolism.</text>
</comment>
<comment type="catalytic activity">
    <reaction evidence="2">
        <text>3-hydroxy-2-methylpropanoyl-CoA + H2O = 3-hydroxy-2-methylpropanoate + CoA + H(+)</text>
        <dbReference type="Rhea" id="RHEA:20888"/>
        <dbReference type="ChEBI" id="CHEBI:11805"/>
        <dbReference type="ChEBI" id="CHEBI:15377"/>
        <dbReference type="ChEBI" id="CHEBI:15378"/>
        <dbReference type="ChEBI" id="CHEBI:57287"/>
        <dbReference type="ChEBI" id="CHEBI:57340"/>
        <dbReference type="EC" id="3.1.2.4"/>
    </reaction>
</comment>
<dbReference type="NCBIfam" id="NF004127">
    <property type="entry name" value="PRK05617.1"/>
    <property type="match status" value="1"/>
</dbReference>
<gene>
    <name evidence="4" type="ORF">SAY87_019070</name>
</gene>
<comment type="similarity">
    <text evidence="2">Belongs to the enoyl-CoA hydratase/isomerase family.</text>
</comment>
<dbReference type="InterPro" id="IPR045004">
    <property type="entry name" value="ECH_dom"/>
</dbReference>
<evidence type="ECO:0000313" key="4">
    <source>
        <dbReference type="EMBL" id="KAK4757769.1"/>
    </source>
</evidence>
<dbReference type="PANTHER" id="PTHR43176">
    <property type="entry name" value="3-HYDROXYISOBUTYRYL-COA HYDROLASE-RELATED"/>
    <property type="match status" value="1"/>
</dbReference>
<dbReference type="PANTHER" id="PTHR43176:SF14">
    <property type="entry name" value="SMALL RIBOSOMAL SUBUNIT PROTEIN MS47"/>
    <property type="match status" value="1"/>
</dbReference>
<evidence type="ECO:0000256" key="2">
    <source>
        <dbReference type="RuleBase" id="RU369070"/>
    </source>
</evidence>
<dbReference type="Proteomes" id="UP001345219">
    <property type="component" value="Chromosome 15"/>
</dbReference>
<dbReference type="GO" id="GO:0006574">
    <property type="term" value="P:L-valine catabolic process"/>
    <property type="evidence" value="ECO:0007669"/>
    <property type="project" value="UniProtKB-UniRule"/>
</dbReference>
<dbReference type="EC" id="3.1.2.4" evidence="2"/>
<dbReference type="Pfam" id="PF16113">
    <property type="entry name" value="ECH_2"/>
    <property type="match status" value="1"/>
</dbReference>
<dbReference type="GO" id="GO:0003860">
    <property type="term" value="F:3-hydroxyisobutyryl-CoA hydrolase activity"/>
    <property type="evidence" value="ECO:0007669"/>
    <property type="project" value="UniProtKB-UniRule"/>
</dbReference>
<proteinExistence type="inferred from homology"/>
<keyword evidence="5" id="KW-1185">Reference proteome</keyword>
<protein>
    <recommendedName>
        <fullName evidence="2">3-hydroxyisobutyryl-CoA hydrolase</fullName>
        <shortName evidence="2">HIB-CoA hydrolase</shortName>
        <shortName evidence="2">HIBYL-CoA-H</shortName>
        <ecNumber evidence="2">3.1.2.4</ecNumber>
    </recommendedName>
    <alternativeName>
        <fullName evidence="2">3-hydroxyisobutyryl-coenzyme A hydrolase</fullName>
    </alternativeName>
</protein>
<dbReference type="InterPro" id="IPR032259">
    <property type="entry name" value="HIBYL-CoA-H"/>
</dbReference>
<feature type="domain" description="Enoyl-CoA hydratase/isomerase" evidence="3">
    <location>
        <begin position="51"/>
        <end position="384"/>
    </location>
</feature>
<accession>A0AAN7K3W9</accession>
<dbReference type="InterPro" id="IPR029045">
    <property type="entry name" value="ClpP/crotonase-like_dom_sf"/>
</dbReference>
<comment type="caution">
    <text evidence="4">The sequence shown here is derived from an EMBL/GenBank/DDBJ whole genome shotgun (WGS) entry which is preliminary data.</text>
</comment>
<dbReference type="Gene3D" id="3.90.226.10">
    <property type="entry name" value="2-enoyl-CoA Hydratase, Chain A, domain 1"/>
    <property type="match status" value="1"/>
</dbReference>
<dbReference type="CDD" id="cd06558">
    <property type="entry name" value="crotonase-like"/>
    <property type="match status" value="1"/>
</dbReference>
<organism evidence="4 5">
    <name type="scientific">Trapa incisa</name>
    <dbReference type="NCBI Taxonomy" id="236973"/>
    <lineage>
        <taxon>Eukaryota</taxon>
        <taxon>Viridiplantae</taxon>
        <taxon>Streptophyta</taxon>
        <taxon>Embryophyta</taxon>
        <taxon>Tracheophyta</taxon>
        <taxon>Spermatophyta</taxon>
        <taxon>Magnoliopsida</taxon>
        <taxon>eudicotyledons</taxon>
        <taxon>Gunneridae</taxon>
        <taxon>Pentapetalae</taxon>
        <taxon>rosids</taxon>
        <taxon>malvids</taxon>
        <taxon>Myrtales</taxon>
        <taxon>Lythraceae</taxon>
        <taxon>Trapa</taxon>
    </lineage>
</organism>
<reference evidence="4 5" key="1">
    <citation type="journal article" date="2023" name="Hortic Res">
        <title>Pangenome of water caltrop reveals structural variations and asymmetric subgenome divergence after allopolyploidization.</title>
        <authorList>
            <person name="Zhang X."/>
            <person name="Chen Y."/>
            <person name="Wang L."/>
            <person name="Yuan Y."/>
            <person name="Fang M."/>
            <person name="Shi L."/>
            <person name="Lu R."/>
            <person name="Comes H.P."/>
            <person name="Ma Y."/>
            <person name="Chen Y."/>
            <person name="Huang G."/>
            <person name="Zhou Y."/>
            <person name="Zheng Z."/>
            <person name="Qiu Y."/>
        </authorList>
    </citation>
    <scope>NUCLEOTIDE SEQUENCE [LARGE SCALE GENOMIC DNA]</scope>
    <source>
        <tissue evidence="4">Roots</tissue>
    </source>
</reference>
<dbReference type="FunFam" id="3.90.226.10:FF:000027">
    <property type="entry name" value="Probable 3-hydroxyisobutyryl-CoA hydrolase 2"/>
    <property type="match status" value="1"/>
</dbReference>
<comment type="pathway">
    <text evidence="2">Amino-acid degradation; L-valine degradation.</text>
</comment>
<dbReference type="SUPFAM" id="SSF52096">
    <property type="entry name" value="ClpP/crotonase"/>
    <property type="match status" value="1"/>
</dbReference>
<sequence>MQGLKVLIRARSSAHRLGYVARRRCISAQPHYAQYDHPEDQVLVDGRATSRTAILSRPSALNALTTSMVNRLKRLYESWEENSDIGFVLMKGSDRAFCSGGDAVALHNLLNEGNIDECKKFFETLYNYVYLQGTYLKPHVAIMDSITMGSGAGIAIPGMFRLVTDKTVLGYPEAQIGFHPDAGASFYLSRLPGYLGEYLALTGDKVNGVEMIASGLATHYALNARLPMLEERLGKLVTDDASVIEKALAQYGDIVYPDNKSIIRKIDAIDKCFCHDTVEEIIHALESEAADSYDEWYKTTLRKLREASPLSLKVTLRSIREGRFETHDRCLAREYRISLAAVSQEVSKDFSEGVRARLVDKDFAPKWDPPSLAEVTEEMVDVYFRSLEESDSELKLPISLREPSI</sequence>